<dbReference type="Proteomes" id="UP000066737">
    <property type="component" value="Chromosome I"/>
</dbReference>
<feature type="transmembrane region" description="Helical" evidence="1">
    <location>
        <begin position="72"/>
        <end position="91"/>
    </location>
</feature>
<feature type="transmembrane region" description="Helical" evidence="1">
    <location>
        <begin position="41"/>
        <end position="65"/>
    </location>
</feature>
<keyword evidence="1" id="KW-1133">Transmembrane helix</keyword>
<dbReference type="EMBL" id="LN831302">
    <property type="protein sequence ID" value="CQH61841.1"/>
    <property type="molecule type" value="Genomic_DNA"/>
</dbReference>
<feature type="domain" description="Major facilitator superfamily (MFS) profile" evidence="2">
    <location>
        <begin position="7"/>
        <end position="406"/>
    </location>
</feature>
<feature type="transmembrane region" description="Helical" evidence="1">
    <location>
        <begin position="103"/>
        <end position="124"/>
    </location>
</feature>
<dbReference type="RefSeq" id="WP_059057879.1">
    <property type="nucleotide sequence ID" value="NZ_CEML01000001.1"/>
</dbReference>
<gene>
    <name evidence="3" type="ORF">HHUB_3561</name>
</gene>
<keyword evidence="1" id="KW-0812">Transmembrane</keyword>
<dbReference type="Gene3D" id="1.20.1250.20">
    <property type="entry name" value="MFS general substrate transporter like domains"/>
    <property type="match status" value="2"/>
</dbReference>
<accession>A0A0U5D0V9</accession>
<dbReference type="OrthoDB" id="214271at2157"/>
<keyword evidence="4" id="KW-1185">Reference proteome</keyword>
<sequence length="414" mass="43285">MDSDRLQLYSLYVSRFAGGFGFSALSVLLPKYANALDASGIMLGLFYTGFTATQALVVVPLAWAGDRYDKRAIFLGLLGFGVVVSLAFTLVETSWQLVAVRGGQGVLATGMGLLSLSLVGELATPATRANYIGKANSWRLAASLLGLASAGVLFDRYGFEPVFYVLAVLFVVAFAAVLVLLDADDTRIEGFPFSDLALNGRILTLTSFRAQYAVAVTLVRSWVAVFAGVTAAQGGLAYSGTVLAVVLSAEKFTNMLFQPFTGRLSDRYGRSLFVAAGGAAYGFVALVVPFTPAIGSALGMPSSLPLLGAASTAFVPLVAANGLLGVADSFREPASMALFADEGIDGEGIASSFGVRELVWRPGSVLAPVLGGYLMAEFGMQWAFYVGGAFALTGVATFLAVLVRSHGAQALTEW</sequence>
<feature type="transmembrane region" description="Helical" evidence="1">
    <location>
        <begin position="272"/>
        <end position="294"/>
    </location>
</feature>
<reference evidence="4" key="1">
    <citation type="journal article" date="2016" name="Environ. Microbiol.">
        <title>The complete genome of a viable archaeum isolated from 123-million-year-old rock salt.</title>
        <authorList>
            <person name="Jaakkola S.T."/>
            <person name="Pfeiffer F."/>
            <person name="Ravantti J.J."/>
            <person name="Guo Q."/>
            <person name="Liu Y."/>
            <person name="Chen X."/>
            <person name="Ma H."/>
            <person name="Yang C."/>
            <person name="Oksanen H.M."/>
            <person name="Bamford D.H."/>
        </authorList>
    </citation>
    <scope>NUCLEOTIDE SEQUENCE</scope>
    <source>
        <strain evidence="4">JI20-1</strain>
    </source>
</reference>
<dbReference type="InterPro" id="IPR020846">
    <property type="entry name" value="MFS_dom"/>
</dbReference>
<dbReference type="SUPFAM" id="SSF103473">
    <property type="entry name" value="MFS general substrate transporter"/>
    <property type="match status" value="1"/>
</dbReference>
<dbReference type="STRING" id="1407499.HHUB_3561"/>
<proteinExistence type="predicted"/>
<feature type="transmembrane region" description="Helical" evidence="1">
    <location>
        <begin position="161"/>
        <end position="181"/>
    </location>
</feature>
<dbReference type="AlphaFoldDB" id="A0A0U5D0V9"/>
<protein>
    <submittedName>
        <fullName evidence="3">Major facilitator superfamily transport protein</fullName>
    </submittedName>
</protein>
<name>A0A0U5D0V9_9EURY</name>
<dbReference type="GO" id="GO:0022857">
    <property type="term" value="F:transmembrane transporter activity"/>
    <property type="evidence" value="ECO:0007669"/>
    <property type="project" value="InterPro"/>
</dbReference>
<dbReference type="InterPro" id="IPR036259">
    <property type="entry name" value="MFS_trans_sf"/>
</dbReference>
<dbReference type="PROSITE" id="PS50850">
    <property type="entry name" value="MFS"/>
    <property type="match status" value="1"/>
</dbReference>
<feature type="transmembrane region" description="Helical" evidence="1">
    <location>
        <begin position="306"/>
        <end position="327"/>
    </location>
</feature>
<dbReference type="PANTHER" id="PTHR23518:SF2">
    <property type="entry name" value="MAJOR FACILITATOR SUPERFAMILY TRANSPORTER"/>
    <property type="match status" value="1"/>
</dbReference>
<evidence type="ECO:0000259" key="2">
    <source>
        <dbReference type="PROSITE" id="PS50850"/>
    </source>
</evidence>
<dbReference type="GeneID" id="91108251"/>
<evidence type="ECO:0000313" key="4">
    <source>
        <dbReference type="Proteomes" id="UP000066737"/>
    </source>
</evidence>
<dbReference type="InterPro" id="IPR011701">
    <property type="entry name" value="MFS"/>
</dbReference>
<dbReference type="Pfam" id="PF07690">
    <property type="entry name" value="MFS_1"/>
    <property type="match status" value="1"/>
</dbReference>
<evidence type="ECO:0000256" key="1">
    <source>
        <dbReference type="SAM" id="Phobius"/>
    </source>
</evidence>
<organism evidence="3 4">
    <name type="scientific">Halobacterium hubeiense</name>
    <dbReference type="NCBI Taxonomy" id="1407499"/>
    <lineage>
        <taxon>Archaea</taxon>
        <taxon>Methanobacteriati</taxon>
        <taxon>Methanobacteriota</taxon>
        <taxon>Stenosarchaea group</taxon>
        <taxon>Halobacteria</taxon>
        <taxon>Halobacteriales</taxon>
        <taxon>Halobacteriaceae</taxon>
        <taxon>Halobacterium</taxon>
    </lineage>
</organism>
<feature type="transmembrane region" description="Helical" evidence="1">
    <location>
        <begin position="12"/>
        <end position="29"/>
    </location>
</feature>
<feature type="transmembrane region" description="Helical" evidence="1">
    <location>
        <begin position="382"/>
        <end position="403"/>
    </location>
</feature>
<keyword evidence="1" id="KW-0472">Membrane</keyword>
<dbReference type="KEGG" id="hhb:Hhub_3561"/>
<dbReference type="PANTHER" id="PTHR23518">
    <property type="entry name" value="C-METHYLTRANSFERASE"/>
    <property type="match status" value="1"/>
</dbReference>
<feature type="transmembrane region" description="Helical" evidence="1">
    <location>
        <begin position="136"/>
        <end position="155"/>
    </location>
</feature>
<evidence type="ECO:0000313" key="3">
    <source>
        <dbReference type="EMBL" id="CQH61841.1"/>
    </source>
</evidence>